<evidence type="ECO:0000313" key="2">
    <source>
        <dbReference type="EMBL" id="RIH77718.1"/>
    </source>
</evidence>
<evidence type="ECO:0000256" key="1">
    <source>
        <dbReference type="SAM" id="MobiDB-lite"/>
    </source>
</evidence>
<reference evidence="2 3" key="1">
    <citation type="submission" date="2018-08" db="EMBL/GenBank/DDBJ databases">
        <title>Meiothermus hypogaeus DSM 23238 genome sequencing project.</title>
        <authorList>
            <person name="Da Costa M.S."/>
            <person name="Albuquerque L."/>
            <person name="Raposo P."/>
            <person name="Froufe H.J.C."/>
            <person name="Barroso C.S."/>
            <person name="Egas C."/>
        </authorList>
    </citation>
    <scope>NUCLEOTIDE SEQUENCE [LARGE SCALE GENOMIC DNA]</scope>
    <source>
        <strain evidence="2 3">DSM 23238</strain>
    </source>
</reference>
<gene>
    <name evidence="2" type="ORF">Mhypo_01869</name>
</gene>
<dbReference type="EMBL" id="QWKY01000031">
    <property type="protein sequence ID" value="RIH77718.1"/>
    <property type="molecule type" value="Genomic_DNA"/>
</dbReference>
<proteinExistence type="predicted"/>
<feature type="compositionally biased region" description="Basic residues" evidence="1">
    <location>
        <begin position="1"/>
        <end position="10"/>
    </location>
</feature>
<feature type="compositionally biased region" description="Polar residues" evidence="1">
    <location>
        <begin position="11"/>
        <end position="23"/>
    </location>
</feature>
<protein>
    <submittedName>
        <fullName evidence="2">Uncharacterized protein</fullName>
    </submittedName>
</protein>
<sequence length="114" mass="13021">MAKTKSRKSVQSHFDQSIAQLSPSLQREMQELRKQEAKILKLLSDPTKAEQYLSNPLQLLQSGGIRVPTLLKRRLQQFDPNLAQHLQRQSYALPNGQTVTARIRVRFTQGPKEG</sequence>
<evidence type="ECO:0000313" key="3">
    <source>
        <dbReference type="Proteomes" id="UP000265443"/>
    </source>
</evidence>
<keyword evidence="3" id="KW-1185">Reference proteome</keyword>
<organism evidence="2 3">
    <name type="scientific">Meiothermus hypogaeus</name>
    <dbReference type="NCBI Taxonomy" id="884155"/>
    <lineage>
        <taxon>Bacteria</taxon>
        <taxon>Thermotogati</taxon>
        <taxon>Deinococcota</taxon>
        <taxon>Deinococci</taxon>
        <taxon>Thermales</taxon>
        <taxon>Thermaceae</taxon>
        <taxon>Meiothermus</taxon>
    </lineage>
</organism>
<feature type="region of interest" description="Disordered" evidence="1">
    <location>
        <begin position="1"/>
        <end position="23"/>
    </location>
</feature>
<accession>A0ABX9MLY1</accession>
<dbReference type="Proteomes" id="UP000265443">
    <property type="component" value="Unassembled WGS sequence"/>
</dbReference>
<name>A0ABX9MLY1_9DEIN</name>
<comment type="caution">
    <text evidence="2">The sequence shown here is derived from an EMBL/GenBank/DDBJ whole genome shotgun (WGS) entry which is preliminary data.</text>
</comment>
<dbReference type="RefSeq" id="WP_119341038.1">
    <property type="nucleotide sequence ID" value="NZ_QWKY01000031.1"/>
</dbReference>